<reference evidence="1 2" key="1">
    <citation type="journal article" date="2023" name="Microbiol. Resour. Announc.">
        <title>Whole-genome sequence of Pseudomonas yamanorum OLsAu1 isolated from the edible ectomycorrhizal mushroom Lactarius sp. section Deliciosi.</title>
        <authorList>
            <person name="Ramirez-Mendoza R."/>
            <person name="Angeles-Argaiz R.E."/>
            <person name="Hernandez-Oaxaca D."/>
            <person name="Aguirre-Beltran L."/>
            <person name="Almaraz-Suarez J."/>
            <person name="Perez-Moreno J."/>
        </authorList>
    </citation>
    <scope>NUCLEOTIDE SEQUENCE [LARGE SCALE GENOMIC DNA]</scope>
    <source>
        <strain evidence="1 2">OLsAu1</strain>
    </source>
</reference>
<protein>
    <submittedName>
        <fullName evidence="1">Uncharacterized protein</fullName>
    </submittedName>
</protein>
<dbReference type="SUPFAM" id="SSF51338">
    <property type="entry name" value="Composite domain of metallo-dependent hydrolases"/>
    <property type="match status" value="1"/>
</dbReference>
<name>A0ABU1CNV0_9PSED</name>
<gene>
    <name evidence="1" type="ORF">RCO22_08280</name>
</gene>
<organism evidence="1 2">
    <name type="scientific">Pseudomonas yamanorum</name>
    <dbReference type="NCBI Taxonomy" id="515393"/>
    <lineage>
        <taxon>Bacteria</taxon>
        <taxon>Pseudomonadati</taxon>
        <taxon>Pseudomonadota</taxon>
        <taxon>Gammaproteobacteria</taxon>
        <taxon>Pseudomonadales</taxon>
        <taxon>Pseudomonadaceae</taxon>
        <taxon>Pseudomonas</taxon>
    </lineage>
</organism>
<dbReference type="Proteomes" id="UP001224477">
    <property type="component" value="Unassembled WGS sequence"/>
</dbReference>
<sequence length="63" mass="7130">MAERVDIDTVIIAGHLRKRDGVVLGVDSEQLERATDQSREHLFRAAGCRQDPFVEHFFPLPAL</sequence>
<dbReference type="InterPro" id="IPR011059">
    <property type="entry name" value="Metal-dep_hydrolase_composite"/>
</dbReference>
<evidence type="ECO:0000313" key="2">
    <source>
        <dbReference type="Proteomes" id="UP001224477"/>
    </source>
</evidence>
<evidence type="ECO:0000313" key="1">
    <source>
        <dbReference type="EMBL" id="MDR0188935.1"/>
    </source>
</evidence>
<accession>A0ABU1CNV0</accession>
<keyword evidence="2" id="KW-1185">Reference proteome</keyword>
<dbReference type="EMBL" id="JAVGXC010000006">
    <property type="protein sequence ID" value="MDR0188935.1"/>
    <property type="molecule type" value="Genomic_DNA"/>
</dbReference>
<proteinExistence type="predicted"/>
<dbReference type="RefSeq" id="WP_309254593.1">
    <property type="nucleotide sequence ID" value="NZ_JAVGXC010000006.1"/>
</dbReference>
<comment type="caution">
    <text evidence="1">The sequence shown here is derived from an EMBL/GenBank/DDBJ whole genome shotgun (WGS) entry which is preliminary data.</text>
</comment>